<name>A0A6N2RF17_9FIRM</name>
<evidence type="ECO:0000256" key="4">
    <source>
        <dbReference type="ARBA" id="ARBA00022989"/>
    </source>
</evidence>
<keyword evidence="4 6" id="KW-1133">Transmembrane helix</keyword>
<evidence type="ECO:0000256" key="1">
    <source>
        <dbReference type="ARBA" id="ARBA00004651"/>
    </source>
</evidence>
<dbReference type="KEGG" id="avg:I6H45_01385"/>
<accession>A0A6N2RF17</accession>
<dbReference type="EMBL" id="CACRSW010000003">
    <property type="protein sequence ID" value="VYS78839.1"/>
    <property type="molecule type" value="Genomic_DNA"/>
</dbReference>
<proteinExistence type="inferred from homology"/>
<protein>
    <recommendedName>
        <fullName evidence="6">TVP38/TMEM64 family membrane protein</fullName>
    </recommendedName>
</protein>
<dbReference type="AlphaFoldDB" id="A0A6N2RF17"/>
<dbReference type="InterPro" id="IPR015414">
    <property type="entry name" value="TMEM64"/>
</dbReference>
<evidence type="ECO:0000256" key="6">
    <source>
        <dbReference type="RuleBase" id="RU366058"/>
    </source>
</evidence>
<keyword evidence="2 6" id="KW-1003">Cell membrane</keyword>
<comment type="similarity">
    <text evidence="6">Belongs to the TVP38/TMEM64 family.</text>
</comment>
<evidence type="ECO:0000259" key="7">
    <source>
        <dbReference type="Pfam" id="PF09335"/>
    </source>
</evidence>
<feature type="transmembrane region" description="Helical" evidence="6">
    <location>
        <begin position="91"/>
        <end position="111"/>
    </location>
</feature>
<dbReference type="Pfam" id="PF09335">
    <property type="entry name" value="VTT_dom"/>
    <property type="match status" value="1"/>
</dbReference>
<evidence type="ECO:0000256" key="5">
    <source>
        <dbReference type="ARBA" id="ARBA00023136"/>
    </source>
</evidence>
<feature type="transmembrane region" description="Helical" evidence="6">
    <location>
        <begin position="52"/>
        <end position="84"/>
    </location>
</feature>
<feature type="transmembrane region" description="Helical" evidence="6">
    <location>
        <begin position="171"/>
        <end position="191"/>
    </location>
</feature>
<dbReference type="EMBL" id="CP066014">
    <property type="protein sequence ID" value="QQB62152.1"/>
    <property type="molecule type" value="Genomic_DNA"/>
</dbReference>
<dbReference type="Proteomes" id="UP000595276">
    <property type="component" value="Chromosome"/>
</dbReference>
<comment type="subcellular location">
    <subcellularLocation>
        <location evidence="1 6">Cell membrane</location>
        <topology evidence="1 6">Multi-pass membrane protein</topology>
    </subcellularLocation>
</comment>
<reference evidence="9" key="1">
    <citation type="submission" date="2019-11" db="EMBL/GenBank/DDBJ databases">
        <authorList>
            <person name="Feng L."/>
        </authorList>
    </citation>
    <scope>NUCLEOTIDE SEQUENCE</scope>
    <source>
        <strain evidence="9">AvaginalisLFYP127</strain>
    </source>
</reference>
<dbReference type="PANTHER" id="PTHR12677">
    <property type="entry name" value="GOLGI APPARATUS MEMBRANE PROTEIN TVP38-RELATED"/>
    <property type="match status" value="1"/>
</dbReference>
<dbReference type="InterPro" id="IPR032816">
    <property type="entry name" value="VTT_dom"/>
</dbReference>
<keyword evidence="5 6" id="KW-0472">Membrane</keyword>
<gene>
    <name evidence="9" type="ORF">AVLFYP127_01340</name>
    <name evidence="8" type="ORF">I6H45_01385</name>
</gene>
<reference evidence="8 10" key="2">
    <citation type="submission" date="2020-12" db="EMBL/GenBank/DDBJ databases">
        <title>FDA dAtabase for Regulatory Grade micrObial Sequences (FDA-ARGOS): Supporting development and validation of Infectious Disease Dx tests.</title>
        <authorList>
            <person name="Sproer C."/>
            <person name="Gronow S."/>
            <person name="Severitt S."/>
            <person name="Schroder I."/>
            <person name="Tallon L."/>
            <person name="Sadzewicz L."/>
            <person name="Zhao X."/>
            <person name="Boylan J."/>
            <person name="Ott S."/>
            <person name="Bowen H."/>
            <person name="Vavikolanu K."/>
            <person name="Mehta A."/>
            <person name="Aluvathingal J."/>
            <person name="Nadendla S."/>
            <person name="Lowell S."/>
            <person name="Myers T."/>
            <person name="Yan Y."/>
            <person name="Sichtig H."/>
        </authorList>
    </citation>
    <scope>NUCLEOTIDE SEQUENCE [LARGE SCALE GENOMIC DNA]</scope>
    <source>
        <strain evidence="8 10">FDAARGOS_988</strain>
    </source>
</reference>
<evidence type="ECO:0000256" key="2">
    <source>
        <dbReference type="ARBA" id="ARBA00022475"/>
    </source>
</evidence>
<sequence length="198" mass="23059">MKYFLKKHSKEIKIFISLGLSILFLTFLYRLYKLGILTNSDKLYDYIGAFTYLAPLIFIILKVLIGFVPFIPTTIFIVIGFALFGQKFGLFLNYITGLMTAVLNYTLTRIYGKRFLNFFLPKKSLKKYESATRQSTKRFKKVLFLTSAMPFAPDNALSMVAGFKKLKFEDYLKIMFVAKFIEIVIIAYLMYHLKLFLA</sequence>
<dbReference type="PANTHER" id="PTHR12677:SF59">
    <property type="entry name" value="GOLGI APPARATUS MEMBRANE PROTEIN TVP38-RELATED"/>
    <property type="match status" value="1"/>
</dbReference>
<evidence type="ECO:0000313" key="10">
    <source>
        <dbReference type="Proteomes" id="UP000595276"/>
    </source>
</evidence>
<evidence type="ECO:0000256" key="3">
    <source>
        <dbReference type="ARBA" id="ARBA00022692"/>
    </source>
</evidence>
<evidence type="ECO:0000313" key="8">
    <source>
        <dbReference type="EMBL" id="QQB62152.1"/>
    </source>
</evidence>
<dbReference type="GeneID" id="79021363"/>
<evidence type="ECO:0000313" key="9">
    <source>
        <dbReference type="EMBL" id="VYS78839.1"/>
    </source>
</evidence>
<organism evidence="9">
    <name type="scientific">Anaerococcus vaginalis</name>
    <dbReference type="NCBI Taxonomy" id="33037"/>
    <lineage>
        <taxon>Bacteria</taxon>
        <taxon>Bacillati</taxon>
        <taxon>Bacillota</taxon>
        <taxon>Tissierellia</taxon>
        <taxon>Tissierellales</taxon>
        <taxon>Peptoniphilaceae</taxon>
        <taxon>Anaerococcus</taxon>
    </lineage>
</organism>
<feature type="domain" description="VTT" evidence="7">
    <location>
        <begin position="71"/>
        <end position="191"/>
    </location>
</feature>
<comment type="caution">
    <text evidence="6">Lacks conserved residue(s) required for the propagation of feature annotation.</text>
</comment>
<feature type="transmembrane region" description="Helical" evidence="6">
    <location>
        <begin position="12"/>
        <end position="32"/>
    </location>
</feature>
<keyword evidence="3 6" id="KW-0812">Transmembrane</keyword>
<dbReference type="RefSeq" id="WP_156328495.1">
    <property type="nucleotide sequence ID" value="NZ_CACRSW010000003.1"/>
</dbReference>
<dbReference type="GO" id="GO:0005886">
    <property type="term" value="C:plasma membrane"/>
    <property type="evidence" value="ECO:0007669"/>
    <property type="project" value="UniProtKB-SubCell"/>
</dbReference>